<evidence type="ECO:0008006" key="3">
    <source>
        <dbReference type="Google" id="ProtNLM"/>
    </source>
</evidence>
<dbReference type="Gene3D" id="2.160.20.10">
    <property type="entry name" value="Single-stranded right-handed beta-helix, Pectin lyase-like"/>
    <property type="match status" value="1"/>
</dbReference>
<feature type="region of interest" description="Disordered" evidence="1">
    <location>
        <begin position="331"/>
        <end position="350"/>
    </location>
</feature>
<dbReference type="InterPro" id="IPR011050">
    <property type="entry name" value="Pectin_lyase_fold/virulence"/>
</dbReference>
<dbReference type="SMART" id="SM00710">
    <property type="entry name" value="PbH1"/>
    <property type="match status" value="3"/>
</dbReference>
<sequence length="350" mass="37053">RPEFALEQCTALNCTATLWHNDGFNADGGGRSGGSSSISFVNCHARGAPNERDGGLPGSRDSGWEIEDGVQDVWLVNCSVEHAGGDGFTVRNHGGYEHEVTENINFVNCRVTNVTADAWDIYSRTETNITRRIRLLNCYADCPVKLFSGVEQVTVSGDFPGGLFLGRPDKPTPLRDVEIYNVCTSYLVLLAQEVFAANVVVEADGDRGVELVAGCSDVEMAFCTVTGASETGIVCANVAALIANCVVWGNGTSLAAEGEHQPTMSHCCIEAGLPDGCGDGGGNINEDPRFRDAENGDLRLGQGSPCIGAGLPLAGLNHRLRLMAARDLAARPRPAPPESLPDLGAWESAM</sequence>
<accession>X0RP24</accession>
<gene>
    <name evidence="2" type="ORF">S01H1_10297</name>
</gene>
<name>X0RP24_9ZZZZ</name>
<protein>
    <recommendedName>
        <fullName evidence="3">Right handed beta helix domain-containing protein</fullName>
    </recommendedName>
</protein>
<dbReference type="InterPro" id="IPR006626">
    <property type="entry name" value="PbH1"/>
</dbReference>
<dbReference type="SUPFAM" id="SSF51126">
    <property type="entry name" value="Pectin lyase-like"/>
    <property type="match status" value="1"/>
</dbReference>
<dbReference type="AlphaFoldDB" id="X0RP24"/>
<evidence type="ECO:0000256" key="1">
    <source>
        <dbReference type="SAM" id="MobiDB-lite"/>
    </source>
</evidence>
<reference evidence="2" key="1">
    <citation type="journal article" date="2014" name="Front. Microbiol.">
        <title>High frequency of phylogenetically diverse reductive dehalogenase-homologous genes in deep subseafloor sedimentary metagenomes.</title>
        <authorList>
            <person name="Kawai M."/>
            <person name="Futagami T."/>
            <person name="Toyoda A."/>
            <person name="Takaki Y."/>
            <person name="Nishi S."/>
            <person name="Hori S."/>
            <person name="Arai W."/>
            <person name="Tsubouchi T."/>
            <person name="Morono Y."/>
            <person name="Uchiyama I."/>
            <person name="Ito T."/>
            <person name="Fujiyama A."/>
            <person name="Inagaki F."/>
            <person name="Takami H."/>
        </authorList>
    </citation>
    <scope>NUCLEOTIDE SEQUENCE</scope>
    <source>
        <strain evidence="2">Expedition CK06-06</strain>
    </source>
</reference>
<evidence type="ECO:0000313" key="2">
    <source>
        <dbReference type="EMBL" id="GAF70599.1"/>
    </source>
</evidence>
<dbReference type="EMBL" id="BARS01005260">
    <property type="protein sequence ID" value="GAF70599.1"/>
    <property type="molecule type" value="Genomic_DNA"/>
</dbReference>
<dbReference type="InterPro" id="IPR012334">
    <property type="entry name" value="Pectin_lyas_fold"/>
</dbReference>
<proteinExistence type="predicted"/>
<comment type="caution">
    <text evidence="2">The sequence shown here is derived from an EMBL/GenBank/DDBJ whole genome shotgun (WGS) entry which is preliminary data.</text>
</comment>
<feature type="non-terminal residue" evidence="2">
    <location>
        <position position="1"/>
    </location>
</feature>
<organism evidence="2">
    <name type="scientific">marine sediment metagenome</name>
    <dbReference type="NCBI Taxonomy" id="412755"/>
    <lineage>
        <taxon>unclassified sequences</taxon>
        <taxon>metagenomes</taxon>
        <taxon>ecological metagenomes</taxon>
    </lineage>
</organism>